<protein>
    <recommendedName>
        <fullName evidence="9">G-protein coupled receptors family 1 profile domain-containing protein</fullName>
    </recommendedName>
</protein>
<keyword evidence="6" id="KW-0807">Transducer</keyword>
<dbReference type="AlphaFoldDB" id="A0A553PKU9"/>
<keyword evidence="11" id="KW-1185">Reference proteome</keyword>
<proteinExistence type="inferred from homology"/>
<evidence type="ECO:0000256" key="3">
    <source>
        <dbReference type="ARBA" id="ARBA00022692"/>
    </source>
</evidence>
<dbReference type="EMBL" id="VCGU01000003">
    <property type="protein sequence ID" value="TRY78311.1"/>
    <property type="molecule type" value="Genomic_DNA"/>
</dbReference>
<evidence type="ECO:0000256" key="5">
    <source>
        <dbReference type="ARBA" id="ARBA00023136"/>
    </source>
</evidence>
<dbReference type="SUPFAM" id="SSF81321">
    <property type="entry name" value="Family A G protein-coupled receptor-like"/>
    <property type="match status" value="1"/>
</dbReference>
<feature type="domain" description="G-protein coupled receptors family 1 profile" evidence="9">
    <location>
        <begin position="75"/>
        <end position="388"/>
    </location>
</feature>
<dbReference type="Pfam" id="PF00001">
    <property type="entry name" value="7tm_1"/>
    <property type="match status" value="1"/>
</dbReference>
<accession>A0A553PKU9</accession>
<dbReference type="InterPro" id="IPR052954">
    <property type="entry name" value="GPCR-Ligand_Int"/>
</dbReference>
<dbReference type="OMA" id="NFVLYCW"/>
<feature type="transmembrane region" description="Helical" evidence="8">
    <location>
        <begin position="324"/>
        <end position="344"/>
    </location>
</feature>
<feature type="transmembrane region" description="Helical" evidence="8">
    <location>
        <begin position="56"/>
        <end position="84"/>
    </location>
</feature>
<dbReference type="PANTHER" id="PTHR46641:SF2">
    <property type="entry name" value="FMRFAMIDE RECEPTOR"/>
    <property type="match status" value="1"/>
</dbReference>
<evidence type="ECO:0000256" key="2">
    <source>
        <dbReference type="ARBA" id="ARBA00010663"/>
    </source>
</evidence>
<organism evidence="10 11">
    <name type="scientific">Tigriopus californicus</name>
    <name type="common">Marine copepod</name>
    <dbReference type="NCBI Taxonomy" id="6832"/>
    <lineage>
        <taxon>Eukaryota</taxon>
        <taxon>Metazoa</taxon>
        <taxon>Ecdysozoa</taxon>
        <taxon>Arthropoda</taxon>
        <taxon>Crustacea</taxon>
        <taxon>Multicrustacea</taxon>
        <taxon>Hexanauplia</taxon>
        <taxon>Copepoda</taxon>
        <taxon>Harpacticoida</taxon>
        <taxon>Harpacticidae</taxon>
        <taxon>Tigriopus</taxon>
    </lineage>
</organism>
<reference evidence="10 11" key="1">
    <citation type="journal article" date="2018" name="Nat. Ecol. Evol.">
        <title>Genomic signatures of mitonuclear coevolution across populations of Tigriopus californicus.</title>
        <authorList>
            <person name="Barreto F.S."/>
            <person name="Watson E.T."/>
            <person name="Lima T.G."/>
            <person name="Willett C.S."/>
            <person name="Edmands S."/>
            <person name="Li W."/>
            <person name="Burton R.S."/>
        </authorList>
    </citation>
    <scope>NUCLEOTIDE SEQUENCE [LARGE SCALE GENOMIC DNA]</scope>
    <source>
        <strain evidence="10 11">San Diego</strain>
    </source>
</reference>
<feature type="transmembrane region" description="Helical" evidence="8">
    <location>
        <begin position="237"/>
        <end position="260"/>
    </location>
</feature>
<dbReference type="Proteomes" id="UP000318571">
    <property type="component" value="Chromosome 11"/>
</dbReference>
<dbReference type="GO" id="GO:0016020">
    <property type="term" value="C:membrane"/>
    <property type="evidence" value="ECO:0007669"/>
    <property type="project" value="UniProtKB-SubCell"/>
</dbReference>
<keyword evidence="6" id="KW-0297">G-protein coupled receptor</keyword>
<keyword evidence="3 6" id="KW-0812">Transmembrane</keyword>
<dbReference type="PRINTS" id="PR00237">
    <property type="entry name" value="GPCRRHODOPSN"/>
</dbReference>
<name>A0A553PKU9_TIGCA</name>
<feature type="transmembrane region" description="Helical" evidence="8">
    <location>
        <begin position="134"/>
        <end position="159"/>
    </location>
</feature>
<comment type="caution">
    <text evidence="10">The sequence shown here is derived from an EMBL/GenBank/DDBJ whole genome shotgun (WGS) entry which is preliminary data.</text>
</comment>
<evidence type="ECO:0000313" key="11">
    <source>
        <dbReference type="Proteomes" id="UP000318571"/>
    </source>
</evidence>
<feature type="transmembrane region" description="Helical" evidence="8">
    <location>
        <begin position="91"/>
        <end position="114"/>
    </location>
</feature>
<evidence type="ECO:0000256" key="1">
    <source>
        <dbReference type="ARBA" id="ARBA00004370"/>
    </source>
</evidence>
<comment type="similarity">
    <text evidence="2 6">Belongs to the G-protein coupled receptor 1 family.</text>
</comment>
<keyword evidence="6" id="KW-0675">Receptor</keyword>
<evidence type="ECO:0000256" key="7">
    <source>
        <dbReference type="SAM" id="MobiDB-lite"/>
    </source>
</evidence>
<dbReference type="PANTHER" id="PTHR46641">
    <property type="entry name" value="FMRFAMIDE RECEPTOR-RELATED"/>
    <property type="match status" value="1"/>
</dbReference>
<dbReference type="InterPro" id="IPR017452">
    <property type="entry name" value="GPCR_Rhodpsn_7TM"/>
</dbReference>
<sequence length="471" mass="53598">MELTEDLITIDQDIFLATTMFSSNCSTPHGVNSTPSLSSTSCCDMSPDSLRISQWFTFWVEGVLIVVVGLFGLFGNTLSINILWGKDMRNAFNCLLIVLAAVDSFLIVLAMFDYSFVRAFGLTFDLYTYMFPYFLYPATNVVLCMSIFMVVAIAFERFLAVCRPYEYRAMSTTQSVTKRVLKLSGPVFVIAFLINIPKFFETKLKETMNNDTQTLQVSYVVTRLRKNPIYINYYVNWFRLLGTGVLPMLALIYLNINIYLKIVETRKTREVQRQTMGGPRRTSIGGSSAGYNPTHGPDENSNSEPNMRRKQEAVSKREIKMASILLTIVFVFFGCHLPRVLLNLHEFFMATQIEDCGDMFCPPAWFLCSISVNHFLLVVNSSVNILVYCSQGEKFRQGLTEKLHLQQLSKWFLFSKPRLNNSSNDDLTLKVLAPNGPARQTLIPRPEVSSQYLMIPTQKHSYTLKEGSNTH</sequence>
<keyword evidence="4 8" id="KW-1133">Transmembrane helix</keyword>
<dbReference type="PROSITE" id="PS00237">
    <property type="entry name" value="G_PROTEIN_RECEP_F1_1"/>
    <property type="match status" value="1"/>
</dbReference>
<evidence type="ECO:0000256" key="6">
    <source>
        <dbReference type="RuleBase" id="RU000688"/>
    </source>
</evidence>
<dbReference type="InterPro" id="IPR000276">
    <property type="entry name" value="GPCR_Rhodpsn"/>
</dbReference>
<evidence type="ECO:0000259" key="9">
    <source>
        <dbReference type="PROSITE" id="PS50262"/>
    </source>
</evidence>
<feature type="transmembrane region" description="Helical" evidence="8">
    <location>
        <begin position="180"/>
        <end position="200"/>
    </location>
</feature>
<gene>
    <name evidence="10" type="ORF">TCAL_05014</name>
</gene>
<dbReference type="GO" id="GO:0004930">
    <property type="term" value="F:G protein-coupled receptor activity"/>
    <property type="evidence" value="ECO:0007669"/>
    <property type="project" value="UniProtKB-KW"/>
</dbReference>
<dbReference type="PROSITE" id="PS50262">
    <property type="entry name" value="G_PROTEIN_RECEP_F1_2"/>
    <property type="match status" value="1"/>
</dbReference>
<feature type="transmembrane region" description="Helical" evidence="8">
    <location>
        <begin position="364"/>
        <end position="387"/>
    </location>
</feature>
<evidence type="ECO:0000313" key="10">
    <source>
        <dbReference type="EMBL" id="TRY78311.1"/>
    </source>
</evidence>
<evidence type="ECO:0000256" key="8">
    <source>
        <dbReference type="SAM" id="Phobius"/>
    </source>
</evidence>
<keyword evidence="5 8" id="KW-0472">Membrane</keyword>
<comment type="subcellular location">
    <subcellularLocation>
        <location evidence="1">Membrane</location>
    </subcellularLocation>
</comment>
<dbReference type="CDD" id="cd14978">
    <property type="entry name" value="7tmA_FMRFamide_R-like"/>
    <property type="match status" value="1"/>
</dbReference>
<evidence type="ECO:0000256" key="4">
    <source>
        <dbReference type="ARBA" id="ARBA00022989"/>
    </source>
</evidence>
<dbReference type="STRING" id="6832.A0A553PKU9"/>
<dbReference type="Gene3D" id="1.20.1070.10">
    <property type="entry name" value="Rhodopsin 7-helix transmembrane proteins"/>
    <property type="match status" value="1"/>
</dbReference>
<feature type="region of interest" description="Disordered" evidence="7">
    <location>
        <begin position="270"/>
        <end position="312"/>
    </location>
</feature>